<organism evidence="2 3">
    <name type="scientific">Hufsiella ginkgonis</name>
    <dbReference type="NCBI Taxonomy" id="2695274"/>
    <lineage>
        <taxon>Bacteria</taxon>
        <taxon>Pseudomonadati</taxon>
        <taxon>Bacteroidota</taxon>
        <taxon>Sphingobacteriia</taxon>
        <taxon>Sphingobacteriales</taxon>
        <taxon>Sphingobacteriaceae</taxon>
        <taxon>Hufsiella</taxon>
    </lineage>
</organism>
<dbReference type="RefSeq" id="WP_160905975.1">
    <property type="nucleotide sequence ID" value="NZ_WVHS01000001.1"/>
</dbReference>
<dbReference type="EMBL" id="WVHS01000001">
    <property type="protein sequence ID" value="MXV14331.1"/>
    <property type="molecule type" value="Genomic_DNA"/>
</dbReference>
<accession>A0A7K1XTJ0</accession>
<reference evidence="2 3" key="1">
    <citation type="submission" date="2019-11" db="EMBL/GenBank/DDBJ databases">
        <title>Pedobacter sp. HMF7056 Genome sequencing and assembly.</title>
        <authorList>
            <person name="Kang H."/>
            <person name="Kim H."/>
            <person name="Joh K."/>
        </authorList>
    </citation>
    <scope>NUCLEOTIDE SEQUENCE [LARGE SCALE GENOMIC DNA]</scope>
    <source>
        <strain evidence="2 3">HMF7056</strain>
    </source>
</reference>
<protein>
    <recommendedName>
        <fullName evidence="1">Arm DNA-binding domain-containing protein</fullName>
    </recommendedName>
</protein>
<feature type="domain" description="Arm DNA-binding" evidence="1">
    <location>
        <begin position="2"/>
        <end position="69"/>
    </location>
</feature>
<proteinExistence type="predicted"/>
<evidence type="ECO:0000259" key="1">
    <source>
        <dbReference type="Pfam" id="PF17293"/>
    </source>
</evidence>
<evidence type="ECO:0000313" key="3">
    <source>
        <dbReference type="Proteomes" id="UP000451233"/>
    </source>
</evidence>
<dbReference type="InterPro" id="IPR035386">
    <property type="entry name" value="Arm-DNA-bind_5"/>
</dbReference>
<name>A0A7K1XTJ0_9SPHI</name>
<dbReference type="Proteomes" id="UP000451233">
    <property type="component" value="Unassembled WGS sequence"/>
</dbReference>
<comment type="caution">
    <text evidence="2">The sequence shown here is derived from an EMBL/GenBank/DDBJ whole genome shotgun (WGS) entry which is preliminary data.</text>
</comment>
<keyword evidence="3" id="KW-1185">Reference proteome</keyword>
<evidence type="ECO:0000313" key="2">
    <source>
        <dbReference type="EMBL" id="MXV14331.1"/>
    </source>
</evidence>
<sequence length="71" mass="8117">MTVNGRRIEVSLKQSIQESDWNAVKGVAKGSRKEIVALNNYLERHRASVVSCYQELSLQKKLITVELIKEM</sequence>
<dbReference type="AlphaFoldDB" id="A0A7K1XTJ0"/>
<dbReference type="Pfam" id="PF17293">
    <property type="entry name" value="Arm-DNA-bind_5"/>
    <property type="match status" value="1"/>
</dbReference>
<gene>
    <name evidence="2" type="ORF">GS398_03395</name>
</gene>